<dbReference type="Gene3D" id="3.30.420.10">
    <property type="entry name" value="Ribonuclease H-like superfamily/Ribonuclease H"/>
    <property type="match status" value="1"/>
</dbReference>
<dbReference type="EMBL" id="BGPR01000037">
    <property type="protein sequence ID" value="GBL84527.1"/>
    <property type="molecule type" value="Genomic_DNA"/>
</dbReference>
<sequence length="120" mass="13730">MTISVLVDQVHKVLSGGGIANIDWTPDGLRGNQQYHTSILTTLYKRVWLFLWEMAFIPGQFFSPYFSVCQDFSAKHGIPVVEYLPYSPDLTLWDSLLFPMLRSELTAIRFQTAVKAKATW</sequence>
<organism evidence="1 2">
    <name type="scientific">Araneus ventricosus</name>
    <name type="common">Orbweaver spider</name>
    <name type="synonym">Epeira ventricosa</name>
    <dbReference type="NCBI Taxonomy" id="182803"/>
    <lineage>
        <taxon>Eukaryota</taxon>
        <taxon>Metazoa</taxon>
        <taxon>Ecdysozoa</taxon>
        <taxon>Arthropoda</taxon>
        <taxon>Chelicerata</taxon>
        <taxon>Arachnida</taxon>
        <taxon>Araneae</taxon>
        <taxon>Araneomorphae</taxon>
        <taxon>Entelegynae</taxon>
        <taxon>Araneoidea</taxon>
        <taxon>Araneidae</taxon>
        <taxon>Araneus</taxon>
    </lineage>
</organism>
<keyword evidence="2" id="KW-1185">Reference proteome</keyword>
<proteinExistence type="predicted"/>
<dbReference type="InterPro" id="IPR036397">
    <property type="entry name" value="RNaseH_sf"/>
</dbReference>
<dbReference type="Proteomes" id="UP000499080">
    <property type="component" value="Unassembled WGS sequence"/>
</dbReference>
<dbReference type="AlphaFoldDB" id="A0A4Y2AY94"/>
<name>A0A4Y2AY94_ARAVE</name>
<protein>
    <submittedName>
        <fullName evidence="1">Uncharacterized protein</fullName>
    </submittedName>
</protein>
<accession>A0A4Y2AY94</accession>
<gene>
    <name evidence="1" type="ORF">AVEN_117262_1</name>
</gene>
<evidence type="ECO:0000313" key="2">
    <source>
        <dbReference type="Proteomes" id="UP000499080"/>
    </source>
</evidence>
<reference evidence="1 2" key="1">
    <citation type="journal article" date="2019" name="Sci. Rep.">
        <title>Orb-weaving spider Araneus ventricosus genome elucidates the spidroin gene catalogue.</title>
        <authorList>
            <person name="Kono N."/>
            <person name="Nakamura H."/>
            <person name="Ohtoshi R."/>
            <person name="Moran D.A.P."/>
            <person name="Shinohara A."/>
            <person name="Yoshida Y."/>
            <person name="Fujiwara M."/>
            <person name="Mori M."/>
            <person name="Tomita M."/>
            <person name="Arakawa K."/>
        </authorList>
    </citation>
    <scope>NUCLEOTIDE SEQUENCE [LARGE SCALE GENOMIC DNA]</scope>
</reference>
<evidence type="ECO:0000313" key="1">
    <source>
        <dbReference type="EMBL" id="GBL84527.1"/>
    </source>
</evidence>
<comment type="caution">
    <text evidence="1">The sequence shown here is derived from an EMBL/GenBank/DDBJ whole genome shotgun (WGS) entry which is preliminary data.</text>
</comment>
<dbReference type="GO" id="GO:0003676">
    <property type="term" value="F:nucleic acid binding"/>
    <property type="evidence" value="ECO:0007669"/>
    <property type="project" value="InterPro"/>
</dbReference>